<feature type="non-terminal residue" evidence="1">
    <location>
        <position position="20"/>
    </location>
</feature>
<name>A0AAV5MVB7_9ROSI</name>
<organism evidence="1 2">
    <name type="scientific">Rubroshorea leprosula</name>
    <dbReference type="NCBI Taxonomy" id="152421"/>
    <lineage>
        <taxon>Eukaryota</taxon>
        <taxon>Viridiplantae</taxon>
        <taxon>Streptophyta</taxon>
        <taxon>Embryophyta</taxon>
        <taxon>Tracheophyta</taxon>
        <taxon>Spermatophyta</taxon>
        <taxon>Magnoliopsida</taxon>
        <taxon>eudicotyledons</taxon>
        <taxon>Gunneridae</taxon>
        <taxon>Pentapetalae</taxon>
        <taxon>rosids</taxon>
        <taxon>malvids</taxon>
        <taxon>Malvales</taxon>
        <taxon>Dipterocarpaceae</taxon>
        <taxon>Rubroshorea</taxon>
    </lineage>
</organism>
<proteinExistence type="predicted"/>
<comment type="caution">
    <text evidence="1">The sequence shown here is derived from an EMBL/GenBank/DDBJ whole genome shotgun (WGS) entry which is preliminary data.</text>
</comment>
<dbReference type="AlphaFoldDB" id="A0AAV5MVB7"/>
<sequence length="20" mass="2169">MADGLFTLIVHQIELKTAPA</sequence>
<gene>
    <name evidence="1" type="ORF">SLEP1_g60270</name>
</gene>
<reference evidence="1 2" key="1">
    <citation type="journal article" date="2021" name="Commun. Biol.">
        <title>The genome of Shorea leprosula (Dipterocarpaceae) highlights the ecological relevance of drought in aseasonal tropical rainforests.</title>
        <authorList>
            <person name="Ng K.K.S."/>
            <person name="Kobayashi M.J."/>
            <person name="Fawcett J.A."/>
            <person name="Hatakeyama M."/>
            <person name="Paape T."/>
            <person name="Ng C.H."/>
            <person name="Ang C.C."/>
            <person name="Tnah L.H."/>
            <person name="Lee C.T."/>
            <person name="Nishiyama T."/>
            <person name="Sese J."/>
            <person name="O'Brien M.J."/>
            <person name="Copetti D."/>
            <person name="Mohd Noor M.I."/>
            <person name="Ong R.C."/>
            <person name="Putra M."/>
            <person name="Sireger I.Z."/>
            <person name="Indrioko S."/>
            <person name="Kosugi Y."/>
            <person name="Izuno A."/>
            <person name="Isagi Y."/>
            <person name="Lee S.L."/>
            <person name="Shimizu K.K."/>
        </authorList>
    </citation>
    <scope>NUCLEOTIDE SEQUENCE [LARGE SCALE GENOMIC DNA]</scope>
    <source>
        <strain evidence="1">214</strain>
    </source>
</reference>
<evidence type="ECO:0000313" key="1">
    <source>
        <dbReference type="EMBL" id="GKV53755.1"/>
    </source>
</evidence>
<dbReference type="EMBL" id="BPVZ01001843">
    <property type="protein sequence ID" value="GKV53755.1"/>
    <property type="molecule type" value="Genomic_DNA"/>
</dbReference>
<keyword evidence="2" id="KW-1185">Reference proteome</keyword>
<dbReference type="Proteomes" id="UP001054252">
    <property type="component" value="Unassembled WGS sequence"/>
</dbReference>
<protein>
    <submittedName>
        <fullName evidence="1">Uncharacterized protein</fullName>
    </submittedName>
</protein>
<evidence type="ECO:0000313" key="2">
    <source>
        <dbReference type="Proteomes" id="UP001054252"/>
    </source>
</evidence>
<accession>A0AAV5MVB7</accession>